<keyword evidence="15" id="KW-1185">Reference proteome</keyword>
<name>A0A937KGE6_9BACT</name>
<keyword evidence="9" id="KW-0407">Ion channel</keyword>
<keyword evidence="3 10" id="KW-0812">Transmembrane</keyword>
<evidence type="ECO:0000313" key="14">
    <source>
        <dbReference type="EMBL" id="MBL6449118.1"/>
    </source>
</evidence>
<protein>
    <submittedName>
        <fullName evidence="14">Transporter substrate-binding domain-containing protein</fullName>
    </submittedName>
</protein>
<dbReference type="Gene3D" id="3.40.190.10">
    <property type="entry name" value="Periplasmic binding protein-like II"/>
    <property type="match status" value="2"/>
</dbReference>
<evidence type="ECO:0000256" key="5">
    <source>
        <dbReference type="ARBA" id="ARBA00023065"/>
    </source>
</evidence>
<dbReference type="Proteomes" id="UP000614216">
    <property type="component" value="Unassembled WGS sequence"/>
</dbReference>
<evidence type="ECO:0000256" key="9">
    <source>
        <dbReference type="ARBA" id="ARBA00023303"/>
    </source>
</evidence>
<keyword evidence="11" id="KW-0732">Signal</keyword>
<reference evidence="14" key="1">
    <citation type="submission" date="2021-01" db="EMBL/GenBank/DDBJ databases">
        <title>Fulvivirga kasyanovii gen. nov., sp nov., a novel member of the phylum Bacteroidetes isolated from seawater in a mussel farm.</title>
        <authorList>
            <person name="Zhao L.-H."/>
            <person name="Wang Z.-J."/>
        </authorList>
    </citation>
    <scope>NUCLEOTIDE SEQUENCE</scope>
    <source>
        <strain evidence="14">29W222</strain>
    </source>
</reference>
<dbReference type="InterPro" id="IPR001638">
    <property type="entry name" value="Solute-binding_3/MltF_N"/>
</dbReference>
<feature type="chain" id="PRO_5036690797" evidence="11">
    <location>
        <begin position="23"/>
        <end position="361"/>
    </location>
</feature>
<dbReference type="PANTHER" id="PTHR18966">
    <property type="entry name" value="IONOTROPIC GLUTAMATE RECEPTOR"/>
    <property type="match status" value="1"/>
</dbReference>
<evidence type="ECO:0000259" key="12">
    <source>
        <dbReference type="SMART" id="SM00062"/>
    </source>
</evidence>
<dbReference type="SMART" id="SM00079">
    <property type="entry name" value="PBPe"/>
    <property type="match status" value="1"/>
</dbReference>
<dbReference type="SMART" id="SM00062">
    <property type="entry name" value="PBPb"/>
    <property type="match status" value="1"/>
</dbReference>
<evidence type="ECO:0000256" key="10">
    <source>
        <dbReference type="SAM" id="Phobius"/>
    </source>
</evidence>
<evidence type="ECO:0000256" key="1">
    <source>
        <dbReference type="ARBA" id="ARBA00004141"/>
    </source>
</evidence>
<sequence>MLIRLLTILFFLIVTGTSQLNAQEAKEQPNKKLIIGVKQTPPFIIKEENGQYSGISIALWENIAKELRLDFEYKEYDLNGLLGALRQGEVDVCINPLTVTSQRVEQFDFTQPFFITNLAIAVDKSQQNKWLSFLSNFFSLAFLKAVLLLLLVLLSFGVLVWFFERGQNKEEFGPGMKGIWNGLWWSAVTMTTVGYGDKSPKTIGGRVVALIWMFTAIIIISGFTASIASSLTVNELEFAVKGPKDLKKVHTLAVRASSGQQYLENNNIGHEETDNLKMALQQLAGEKVNAVVYDEPIMKYTIKNLDLGSKVAVIPSKFATQYYSFSLPKNSELRGRINPVLLSEINGREWRVILGEYDLEK</sequence>
<feature type="transmembrane region" description="Helical" evidence="10">
    <location>
        <begin position="207"/>
        <end position="228"/>
    </location>
</feature>
<feature type="domain" description="Solute-binding protein family 3/N-terminal" evidence="12">
    <location>
        <begin position="32"/>
        <end position="361"/>
    </location>
</feature>
<dbReference type="GO" id="GO:0016020">
    <property type="term" value="C:membrane"/>
    <property type="evidence" value="ECO:0007669"/>
    <property type="project" value="UniProtKB-SubCell"/>
</dbReference>
<keyword evidence="6 10" id="KW-0472">Membrane</keyword>
<evidence type="ECO:0000256" key="6">
    <source>
        <dbReference type="ARBA" id="ARBA00023136"/>
    </source>
</evidence>
<evidence type="ECO:0000313" key="15">
    <source>
        <dbReference type="Proteomes" id="UP000614216"/>
    </source>
</evidence>
<dbReference type="AlphaFoldDB" id="A0A937KGE6"/>
<dbReference type="InterPro" id="IPR001320">
    <property type="entry name" value="Iontro_rcpt_C"/>
</dbReference>
<dbReference type="Gene3D" id="1.10.287.70">
    <property type="match status" value="1"/>
</dbReference>
<proteinExistence type="predicted"/>
<dbReference type="Pfam" id="PF00060">
    <property type="entry name" value="Lig_chan"/>
    <property type="match status" value="1"/>
</dbReference>
<gene>
    <name evidence="14" type="ORF">JMN32_22595</name>
</gene>
<feature type="signal peptide" evidence="11">
    <location>
        <begin position="1"/>
        <end position="22"/>
    </location>
</feature>
<dbReference type="Pfam" id="PF00497">
    <property type="entry name" value="SBP_bac_3"/>
    <property type="match status" value="1"/>
</dbReference>
<evidence type="ECO:0000256" key="4">
    <source>
        <dbReference type="ARBA" id="ARBA00022989"/>
    </source>
</evidence>
<evidence type="ECO:0000256" key="7">
    <source>
        <dbReference type="ARBA" id="ARBA00023170"/>
    </source>
</evidence>
<dbReference type="EMBL" id="JAEUGD010000066">
    <property type="protein sequence ID" value="MBL6449118.1"/>
    <property type="molecule type" value="Genomic_DNA"/>
</dbReference>
<dbReference type="SUPFAM" id="SSF53850">
    <property type="entry name" value="Periplasmic binding protein-like II"/>
    <property type="match status" value="1"/>
</dbReference>
<evidence type="ECO:0000256" key="8">
    <source>
        <dbReference type="ARBA" id="ARBA00023180"/>
    </source>
</evidence>
<organism evidence="14 15">
    <name type="scientific">Fulvivirga marina</name>
    <dbReference type="NCBI Taxonomy" id="2494733"/>
    <lineage>
        <taxon>Bacteria</taxon>
        <taxon>Pseudomonadati</taxon>
        <taxon>Bacteroidota</taxon>
        <taxon>Cytophagia</taxon>
        <taxon>Cytophagales</taxon>
        <taxon>Fulvivirgaceae</taxon>
        <taxon>Fulvivirga</taxon>
    </lineage>
</organism>
<keyword evidence="2" id="KW-0813">Transport</keyword>
<comment type="subcellular location">
    <subcellularLocation>
        <location evidence="1">Membrane</location>
        <topology evidence="1">Multi-pass membrane protein</topology>
    </subcellularLocation>
</comment>
<accession>A0A937KGE6</accession>
<dbReference type="GO" id="GO:0015276">
    <property type="term" value="F:ligand-gated monoatomic ion channel activity"/>
    <property type="evidence" value="ECO:0007669"/>
    <property type="project" value="InterPro"/>
</dbReference>
<keyword evidence="4 10" id="KW-1133">Transmembrane helix</keyword>
<feature type="transmembrane region" description="Helical" evidence="10">
    <location>
        <begin position="137"/>
        <end position="163"/>
    </location>
</feature>
<keyword evidence="5" id="KW-0406">Ion transport</keyword>
<evidence type="ECO:0000259" key="13">
    <source>
        <dbReference type="SMART" id="SM00079"/>
    </source>
</evidence>
<dbReference type="PRINTS" id="PR00169">
    <property type="entry name" value="KCHANNEL"/>
</dbReference>
<evidence type="ECO:0000256" key="2">
    <source>
        <dbReference type="ARBA" id="ARBA00022448"/>
    </source>
</evidence>
<dbReference type="SUPFAM" id="SSF81324">
    <property type="entry name" value="Voltage-gated potassium channels"/>
    <property type="match status" value="1"/>
</dbReference>
<keyword evidence="8" id="KW-0325">Glycoprotein</keyword>
<comment type="caution">
    <text evidence="14">The sequence shown here is derived from an EMBL/GenBank/DDBJ whole genome shotgun (WGS) entry which is preliminary data.</text>
</comment>
<dbReference type="InterPro" id="IPR015683">
    <property type="entry name" value="Ionotropic_Glu_rcpt"/>
</dbReference>
<evidence type="ECO:0000256" key="3">
    <source>
        <dbReference type="ARBA" id="ARBA00022692"/>
    </source>
</evidence>
<feature type="domain" description="Ionotropic glutamate receptor C-terminal" evidence="13">
    <location>
        <begin position="32"/>
        <end position="352"/>
    </location>
</feature>
<evidence type="ECO:0000256" key="11">
    <source>
        <dbReference type="SAM" id="SignalP"/>
    </source>
</evidence>
<keyword evidence="7" id="KW-0675">Receptor</keyword>
<dbReference type="RefSeq" id="WP_202858652.1">
    <property type="nucleotide sequence ID" value="NZ_JAEUGD010000066.1"/>
</dbReference>